<name>A0A5E4VYI9_9BURK</name>
<keyword evidence="4" id="KW-0804">Transcription</keyword>
<dbReference type="Pfam" id="PF00126">
    <property type="entry name" value="HTH_1"/>
    <property type="match status" value="1"/>
</dbReference>
<dbReference type="Gene3D" id="3.40.190.10">
    <property type="entry name" value="Periplasmic binding protein-like II"/>
    <property type="match status" value="2"/>
</dbReference>
<accession>A0A5E4VYI9</accession>
<dbReference type="EMBL" id="CABPRZ010000011">
    <property type="protein sequence ID" value="VVE17211.1"/>
    <property type="molecule type" value="Genomic_DNA"/>
</dbReference>
<evidence type="ECO:0000256" key="1">
    <source>
        <dbReference type="ARBA" id="ARBA00009437"/>
    </source>
</evidence>
<dbReference type="PANTHER" id="PTHR30419">
    <property type="entry name" value="HTH-TYPE TRANSCRIPTIONAL REGULATOR YBHD"/>
    <property type="match status" value="1"/>
</dbReference>
<keyword evidence="3" id="KW-0238">DNA-binding</keyword>
<dbReference type="SUPFAM" id="SSF46785">
    <property type="entry name" value="Winged helix' DNA-binding domain"/>
    <property type="match status" value="1"/>
</dbReference>
<evidence type="ECO:0000313" key="6">
    <source>
        <dbReference type="EMBL" id="VVE17211.1"/>
    </source>
</evidence>
<proteinExistence type="inferred from homology"/>
<dbReference type="AlphaFoldDB" id="A0A5E4VYI9"/>
<reference evidence="6 7" key="1">
    <citation type="submission" date="2019-08" db="EMBL/GenBank/DDBJ databases">
        <authorList>
            <person name="Peeters C."/>
        </authorList>
    </citation>
    <scope>NUCLEOTIDE SEQUENCE [LARGE SCALE GENOMIC DNA]</scope>
    <source>
        <strain evidence="6 7">LMG 30175</strain>
    </source>
</reference>
<dbReference type="GO" id="GO:0003700">
    <property type="term" value="F:DNA-binding transcription factor activity"/>
    <property type="evidence" value="ECO:0007669"/>
    <property type="project" value="InterPro"/>
</dbReference>
<dbReference type="PANTHER" id="PTHR30419:SF8">
    <property type="entry name" value="NITROGEN ASSIMILATION TRANSCRIPTIONAL ACTIVATOR-RELATED"/>
    <property type="match status" value="1"/>
</dbReference>
<evidence type="ECO:0000256" key="3">
    <source>
        <dbReference type="ARBA" id="ARBA00023125"/>
    </source>
</evidence>
<evidence type="ECO:0000313" key="7">
    <source>
        <dbReference type="Proteomes" id="UP000414233"/>
    </source>
</evidence>
<evidence type="ECO:0000259" key="5">
    <source>
        <dbReference type="PROSITE" id="PS50931"/>
    </source>
</evidence>
<dbReference type="InterPro" id="IPR036390">
    <property type="entry name" value="WH_DNA-bd_sf"/>
</dbReference>
<dbReference type="InterPro" id="IPR000847">
    <property type="entry name" value="LysR_HTH_N"/>
</dbReference>
<dbReference type="OrthoDB" id="8675247at2"/>
<dbReference type="InterPro" id="IPR036388">
    <property type="entry name" value="WH-like_DNA-bd_sf"/>
</dbReference>
<dbReference type="GO" id="GO:0003677">
    <property type="term" value="F:DNA binding"/>
    <property type="evidence" value="ECO:0007669"/>
    <property type="project" value="UniProtKB-KW"/>
</dbReference>
<dbReference type="GO" id="GO:0005829">
    <property type="term" value="C:cytosol"/>
    <property type="evidence" value="ECO:0007669"/>
    <property type="project" value="TreeGrafter"/>
</dbReference>
<organism evidence="6 7">
    <name type="scientific">Pandoraea terrae</name>
    <dbReference type="NCBI Taxonomy" id="1537710"/>
    <lineage>
        <taxon>Bacteria</taxon>
        <taxon>Pseudomonadati</taxon>
        <taxon>Pseudomonadota</taxon>
        <taxon>Betaproteobacteria</taxon>
        <taxon>Burkholderiales</taxon>
        <taxon>Burkholderiaceae</taxon>
        <taxon>Pandoraea</taxon>
    </lineage>
</organism>
<dbReference type="SUPFAM" id="SSF53850">
    <property type="entry name" value="Periplasmic binding protein-like II"/>
    <property type="match status" value="1"/>
</dbReference>
<dbReference type="InterPro" id="IPR005119">
    <property type="entry name" value="LysR_subst-bd"/>
</dbReference>
<feature type="domain" description="HTH lysR-type" evidence="5">
    <location>
        <begin position="8"/>
        <end position="64"/>
    </location>
</feature>
<keyword evidence="7" id="KW-1185">Reference proteome</keyword>
<evidence type="ECO:0000256" key="2">
    <source>
        <dbReference type="ARBA" id="ARBA00023015"/>
    </source>
</evidence>
<keyword evidence="2" id="KW-0805">Transcription regulation</keyword>
<dbReference type="Pfam" id="PF03466">
    <property type="entry name" value="LysR_substrate"/>
    <property type="match status" value="1"/>
</dbReference>
<dbReference type="PROSITE" id="PS50931">
    <property type="entry name" value="HTH_LYSR"/>
    <property type="match status" value="1"/>
</dbReference>
<gene>
    <name evidence="6" type="ORF">PTE30175_02860</name>
</gene>
<dbReference type="InterPro" id="IPR050950">
    <property type="entry name" value="HTH-type_LysR_regulators"/>
</dbReference>
<protein>
    <submittedName>
        <fullName evidence="6">LysR family transcriptional regulator</fullName>
    </submittedName>
</protein>
<comment type="similarity">
    <text evidence="1">Belongs to the LysR transcriptional regulatory family.</text>
</comment>
<sequence>MNAEAPVIKLEALRTFVTVAEVGGIKGASERLNRTVSAVSMTLTQLENELSAALFEQDRKSHLTDLGQFVKETATLLIRDYDRAVDLIKAYANGRTGKLRIASVPSVATHLLPSLLKDFVVRHANIDVELTDTDTSQVIRLVETAQADFGICSPLPGTTSVAFKHLFRDKFRLVCAEDDPLVQLGRPLRWDDLATTNLILNESSRSLNNASYAEVASNARLTVRNISSLTAMVGAGLGVTLLPALSCSTLPKNVVSLAFADDIVCWRDVGIVQRPNSIESPLTRVFCTHLEEQLPRWLASLGNGTSDTMAELTDSSQLMLLGQVK</sequence>
<dbReference type="Proteomes" id="UP000414233">
    <property type="component" value="Unassembled WGS sequence"/>
</dbReference>
<evidence type="ECO:0000256" key="4">
    <source>
        <dbReference type="ARBA" id="ARBA00023163"/>
    </source>
</evidence>
<dbReference type="Gene3D" id="1.10.10.10">
    <property type="entry name" value="Winged helix-like DNA-binding domain superfamily/Winged helix DNA-binding domain"/>
    <property type="match status" value="1"/>
</dbReference>